<keyword evidence="2" id="KW-1185">Reference proteome</keyword>
<proteinExistence type="predicted"/>
<dbReference type="RefSeq" id="WP_095351931.1">
    <property type="nucleotide sequence ID" value="NZ_JABUNT010000017.1"/>
</dbReference>
<comment type="caution">
    <text evidence="1">The sequence shown here is derived from an EMBL/GenBank/DDBJ whole genome shotgun (WGS) entry which is preliminary data.</text>
</comment>
<reference evidence="1 2" key="1">
    <citation type="submission" date="2017-04" db="EMBL/GenBank/DDBJ databases">
        <title>Kefir bacterial isolates.</title>
        <authorList>
            <person name="Kim Y."/>
            <person name="Blasche S."/>
            <person name="Patil K.R."/>
        </authorList>
    </citation>
    <scope>NUCLEOTIDE SEQUENCE [LARGE SCALE GENOMIC DNA]</scope>
    <source>
        <strain evidence="1 2">KR-2</strain>
    </source>
</reference>
<dbReference type="InterPro" id="IPR031817">
    <property type="entry name" value="DotD"/>
</dbReference>
<accession>A0A270B787</accession>
<dbReference type="InterPro" id="IPR038140">
    <property type="entry name" value="DotD_sf"/>
</dbReference>
<dbReference type="AlphaFoldDB" id="A0A270B787"/>
<organism evidence="1 2">
    <name type="scientific">Acetobacter syzygii</name>
    <dbReference type="NCBI Taxonomy" id="146476"/>
    <lineage>
        <taxon>Bacteria</taxon>
        <taxon>Pseudomonadati</taxon>
        <taxon>Pseudomonadota</taxon>
        <taxon>Alphaproteobacteria</taxon>
        <taxon>Acetobacterales</taxon>
        <taxon>Acetobacteraceae</taxon>
        <taxon>Acetobacter</taxon>
    </lineage>
</organism>
<dbReference type="Gene3D" id="3.55.50.60">
    <property type="entry name" value="DotD protein"/>
    <property type="match status" value="1"/>
</dbReference>
<dbReference type="Proteomes" id="UP000216033">
    <property type="component" value="Unassembled WGS sequence"/>
</dbReference>
<evidence type="ECO:0008006" key="3">
    <source>
        <dbReference type="Google" id="ProtNLM"/>
    </source>
</evidence>
<dbReference type="EMBL" id="NDFP01000018">
    <property type="protein sequence ID" value="PAL20838.1"/>
    <property type="molecule type" value="Genomic_DNA"/>
</dbReference>
<gene>
    <name evidence="1" type="ORF">B9K05_12535</name>
</gene>
<evidence type="ECO:0000313" key="2">
    <source>
        <dbReference type="Proteomes" id="UP000216033"/>
    </source>
</evidence>
<name>A0A270B787_9PROT</name>
<dbReference type="Pfam" id="PF16816">
    <property type="entry name" value="DotD"/>
    <property type="match status" value="1"/>
</dbReference>
<sequence length="150" mass="16433">MADHEGMTIPSRSLIILLTSLPLGGCGHHSETLKSSPAFSLEMRSLLNRMDHIGQVRFPMLRPGSVLPSEMNRPMCWDWSGSVDDGIRQIARQVGYTVISPPLRGGRTISIHEDHATAGELINQIAAAANPYLNVDVDILNHTIRVTQNA</sequence>
<dbReference type="OrthoDB" id="7225421at2"/>
<protein>
    <recommendedName>
        <fullName evidence="3">Secretion protein</fullName>
    </recommendedName>
</protein>
<evidence type="ECO:0000313" key="1">
    <source>
        <dbReference type="EMBL" id="PAL20838.1"/>
    </source>
</evidence>